<dbReference type="InterPro" id="IPR001345">
    <property type="entry name" value="PG/BPGM_mutase_AS"/>
</dbReference>
<dbReference type="SMART" id="SM00855">
    <property type="entry name" value="PGAM"/>
    <property type="match status" value="1"/>
</dbReference>
<dbReference type="Gene3D" id="3.40.50.1240">
    <property type="entry name" value="Phosphoglycerate mutase-like"/>
    <property type="match status" value="1"/>
</dbReference>
<dbReference type="OrthoDB" id="9782128at2"/>
<feature type="active site" description="Tele-phosphohistidine intermediate" evidence="1">
    <location>
        <position position="10"/>
    </location>
</feature>
<organism evidence="3 4">
    <name type="scientific">Erysipelothrix larvae</name>
    <dbReference type="NCBI Taxonomy" id="1514105"/>
    <lineage>
        <taxon>Bacteria</taxon>
        <taxon>Bacillati</taxon>
        <taxon>Bacillota</taxon>
        <taxon>Erysipelotrichia</taxon>
        <taxon>Erysipelotrichales</taxon>
        <taxon>Erysipelotrichaceae</taxon>
        <taxon>Erysipelothrix</taxon>
    </lineage>
</organism>
<dbReference type="Pfam" id="PF00300">
    <property type="entry name" value="His_Phos_1"/>
    <property type="match status" value="1"/>
</dbReference>
<keyword evidence="4" id="KW-1185">Reference proteome</keyword>
<dbReference type="SUPFAM" id="SSF53254">
    <property type="entry name" value="Phosphoglycerate mutase-like"/>
    <property type="match status" value="1"/>
</dbReference>
<protein>
    <submittedName>
        <fullName evidence="3">Phosphoglycerate mutase</fullName>
    </submittedName>
</protein>
<dbReference type="GO" id="GO:0005737">
    <property type="term" value="C:cytoplasm"/>
    <property type="evidence" value="ECO:0007669"/>
    <property type="project" value="TreeGrafter"/>
</dbReference>
<evidence type="ECO:0000313" key="4">
    <source>
        <dbReference type="Proteomes" id="UP000063781"/>
    </source>
</evidence>
<dbReference type="PROSITE" id="PS00175">
    <property type="entry name" value="PG_MUTASE"/>
    <property type="match status" value="1"/>
</dbReference>
<evidence type="ECO:0000256" key="2">
    <source>
        <dbReference type="PIRSR" id="PIRSR613078-2"/>
    </source>
</evidence>
<dbReference type="InterPro" id="IPR050275">
    <property type="entry name" value="PGM_Phosphatase"/>
</dbReference>
<feature type="active site" description="Proton donor/acceptor" evidence="1">
    <location>
        <position position="82"/>
    </location>
</feature>
<proteinExistence type="predicted"/>
<dbReference type="PANTHER" id="PTHR48100">
    <property type="entry name" value="BROAD-SPECIFICITY PHOSPHATASE YOR283W-RELATED"/>
    <property type="match status" value="1"/>
</dbReference>
<dbReference type="Proteomes" id="UP000063781">
    <property type="component" value="Chromosome"/>
</dbReference>
<dbReference type="CDD" id="cd07067">
    <property type="entry name" value="HP_PGM_like"/>
    <property type="match status" value="1"/>
</dbReference>
<dbReference type="EMBL" id="CP013213">
    <property type="protein sequence ID" value="AMC92833.1"/>
    <property type="molecule type" value="Genomic_DNA"/>
</dbReference>
<sequence>MMKNVYLVRHGQTLFNRQKKIQGFCDSPLTDIGIKQAQIAKAHLDEIGIVFDRAFSSTSERAIDTLKLITNIPFETDKNLREWNFGDLEAEGEHLNPPLPYRDFFVQFGGEDEDDFNKRITLAIKEVVDKSDGENILIVSHGAAIAQFYRKWEHTSDVKRTTRIQNCSFLNYAYDGQTFKLQEIINHDFSSLE</sequence>
<name>A0A109UGK4_9FIRM</name>
<evidence type="ECO:0000313" key="3">
    <source>
        <dbReference type="EMBL" id="AMC92833.1"/>
    </source>
</evidence>
<accession>A0A109UGK4</accession>
<feature type="binding site" evidence="2">
    <location>
        <begin position="9"/>
        <end position="16"/>
    </location>
    <ligand>
        <name>substrate</name>
    </ligand>
</feature>
<dbReference type="InterPro" id="IPR013078">
    <property type="entry name" value="His_Pase_superF_clade-1"/>
</dbReference>
<feature type="binding site" evidence="2">
    <location>
        <position position="61"/>
    </location>
    <ligand>
        <name>substrate</name>
    </ligand>
</feature>
<dbReference type="KEGG" id="erl:AOC36_02180"/>
<dbReference type="PANTHER" id="PTHR48100:SF5">
    <property type="entry name" value="HISTIDINE PHOSPHATASE FAMILY PROTEIN"/>
    <property type="match status" value="1"/>
</dbReference>
<dbReference type="AlphaFoldDB" id="A0A109UGK4"/>
<evidence type="ECO:0000256" key="1">
    <source>
        <dbReference type="PIRSR" id="PIRSR613078-1"/>
    </source>
</evidence>
<dbReference type="GO" id="GO:0016791">
    <property type="term" value="F:phosphatase activity"/>
    <property type="evidence" value="ECO:0007669"/>
    <property type="project" value="TreeGrafter"/>
</dbReference>
<reference evidence="3 4" key="1">
    <citation type="submission" date="2015-10" db="EMBL/GenBank/DDBJ databases">
        <title>Erysipelothrix larvae sp. LV19 isolated from the larval gut of the rhinoceros beetle, Trypoxylus dichotomus.</title>
        <authorList>
            <person name="Lim S."/>
            <person name="Kim B.-C."/>
        </authorList>
    </citation>
    <scope>NUCLEOTIDE SEQUENCE [LARGE SCALE GENOMIC DNA]</scope>
    <source>
        <strain evidence="3 4">LV19</strain>
    </source>
</reference>
<dbReference type="STRING" id="1514105.AOC36_02180"/>
<gene>
    <name evidence="3" type="ORF">AOC36_02180</name>
</gene>
<dbReference type="InterPro" id="IPR029033">
    <property type="entry name" value="His_PPase_superfam"/>
</dbReference>